<proteinExistence type="inferred from homology"/>
<dbReference type="SUPFAM" id="SSF103481">
    <property type="entry name" value="Multidrug resistance efflux transporter EmrE"/>
    <property type="match status" value="2"/>
</dbReference>
<evidence type="ECO:0000256" key="6">
    <source>
        <dbReference type="RuleBase" id="RU363077"/>
    </source>
</evidence>
<dbReference type="Pfam" id="PF00892">
    <property type="entry name" value="EamA"/>
    <property type="match status" value="2"/>
</dbReference>
<feature type="transmembrane region" description="Helical" evidence="6">
    <location>
        <begin position="82"/>
        <end position="105"/>
    </location>
</feature>
<dbReference type="GO" id="GO:0022857">
    <property type="term" value="F:transmembrane transporter activity"/>
    <property type="evidence" value="ECO:0007669"/>
    <property type="project" value="InterPro"/>
</dbReference>
<keyword evidence="4 6" id="KW-1133">Transmembrane helix</keyword>
<accession>A0AAV5KLI2</accession>
<evidence type="ECO:0000313" key="8">
    <source>
        <dbReference type="EMBL" id="GKV25468.1"/>
    </source>
</evidence>
<feature type="transmembrane region" description="Helical" evidence="6">
    <location>
        <begin position="192"/>
        <end position="212"/>
    </location>
</feature>
<comment type="subcellular location">
    <subcellularLocation>
        <location evidence="1 6">Membrane</location>
        <topology evidence="1 6">Multi-pass membrane protein</topology>
    </subcellularLocation>
</comment>
<dbReference type="InterPro" id="IPR030184">
    <property type="entry name" value="WAT1-related"/>
</dbReference>
<feature type="transmembrane region" description="Helical" evidence="6">
    <location>
        <begin position="315"/>
        <end position="334"/>
    </location>
</feature>
<feature type="transmembrane region" description="Helical" evidence="6">
    <location>
        <begin position="117"/>
        <end position="134"/>
    </location>
</feature>
<dbReference type="Proteomes" id="UP001054252">
    <property type="component" value="Unassembled WGS sequence"/>
</dbReference>
<sequence>MAAAVAEVVKKWAASAWLQVLAGMVAVQVFATGLQILTKVILSNGAFIFAVMAYRHVVAAFCVAPFAFYFERGNVRKMKRLSVWLWVFLSALIGITVAMSLFYYGLKDTTATYATNFLNLVPIVTFVLSIIFRVEKLGLGSKMGKAKTAGAILCVGGALVTTLYKGMTFHFHMPHHNSHHLLTTLHTVKHNWTRGTMLLLGSCISYAAWYILLVKLHNVFPSKYCATMITCIIASVQCTVVGLCIKRDTTAWRLGWNMELLTIFYSGALSTAATFCLISWAVSKRGPSYPPMFNPLALIFVAISEALILGTNISLGTILGMILIIMGLSSFLWAKNNEMRMNRLPLTNAVACEEGQIVSESIEMQSTAAPATTSQVKTPQ</sequence>
<keyword evidence="9" id="KW-1185">Reference proteome</keyword>
<dbReference type="InterPro" id="IPR000620">
    <property type="entry name" value="EamA_dom"/>
</dbReference>
<evidence type="ECO:0000259" key="7">
    <source>
        <dbReference type="Pfam" id="PF00892"/>
    </source>
</evidence>
<feature type="transmembrane region" description="Helical" evidence="6">
    <location>
        <begin position="146"/>
        <end position="164"/>
    </location>
</feature>
<keyword evidence="5 6" id="KW-0472">Membrane</keyword>
<name>A0AAV5KLI2_9ROSI</name>
<feature type="transmembrane region" description="Helical" evidence="6">
    <location>
        <begin position="224"/>
        <end position="243"/>
    </location>
</feature>
<reference evidence="8 9" key="1">
    <citation type="journal article" date="2021" name="Commun. Biol.">
        <title>The genome of Shorea leprosula (Dipterocarpaceae) highlights the ecological relevance of drought in aseasonal tropical rainforests.</title>
        <authorList>
            <person name="Ng K.K.S."/>
            <person name="Kobayashi M.J."/>
            <person name="Fawcett J.A."/>
            <person name="Hatakeyama M."/>
            <person name="Paape T."/>
            <person name="Ng C.H."/>
            <person name="Ang C.C."/>
            <person name="Tnah L.H."/>
            <person name="Lee C.T."/>
            <person name="Nishiyama T."/>
            <person name="Sese J."/>
            <person name="O'Brien M.J."/>
            <person name="Copetti D."/>
            <person name="Mohd Noor M.I."/>
            <person name="Ong R.C."/>
            <person name="Putra M."/>
            <person name="Sireger I.Z."/>
            <person name="Indrioko S."/>
            <person name="Kosugi Y."/>
            <person name="Izuno A."/>
            <person name="Isagi Y."/>
            <person name="Lee S.L."/>
            <person name="Shimizu K.K."/>
        </authorList>
    </citation>
    <scope>NUCLEOTIDE SEQUENCE [LARGE SCALE GENOMIC DNA]</scope>
    <source>
        <strain evidence="8">214</strain>
    </source>
</reference>
<dbReference type="GO" id="GO:0016020">
    <property type="term" value="C:membrane"/>
    <property type="evidence" value="ECO:0007669"/>
    <property type="project" value="UniProtKB-SubCell"/>
</dbReference>
<keyword evidence="3 6" id="KW-0812">Transmembrane</keyword>
<dbReference type="EMBL" id="BPVZ01000069">
    <property type="protein sequence ID" value="GKV25468.1"/>
    <property type="molecule type" value="Genomic_DNA"/>
</dbReference>
<dbReference type="InterPro" id="IPR037185">
    <property type="entry name" value="EmrE-like"/>
</dbReference>
<evidence type="ECO:0000256" key="5">
    <source>
        <dbReference type="ARBA" id="ARBA00023136"/>
    </source>
</evidence>
<evidence type="ECO:0000256" key="1">
    <source>
        <dbReference type="ARBA" id="ARBA00004141"/>
    </source>
</evidence>
<feature type="domain" description="EamA" evidence="7">
    <location>
        <begin position="194"/>
        <end position="329"/>
    </location>
</feature>
<protein>
    <recommendedName>
        <fullName evidence="6">WAT1-related protein</fullName>
    </recommendedName>
</protein>
<organism evidence="8 9">
    <name type="scientific">Rubroshorea leprosula</name>
    <dbReference type="NCBI Taxonomy" id="152421"/>
    <lineage>
        <taxon>Eukaryota</taxon>
        <taxon>Viridiplantae</taxon>
        <taxon>Streptophyta</taxon>
        <taxon>Embryophyta</taxon>
        <taxon>Tracheophyta</taxon>
        <taxon>Spermatophyta</taxon>
        <taxon>Magnoliopsida</taxon>
        <taxon>eudicotyledons</taxon>
        <taxon>Gunneridae</taxon>
        <taxon>Pentapetalae</taxon>
        <taxon>rosids</taxon>
        <taxon>malvids</taxon>
        <taxon>Malvales</taxon>
        <taxon>Dipterocarpaceae</taxon>
        <taxon>Rubroshorea</taxon>
    </lineage>
</organism>
<feature type="transmembrane region" description="Helical" evidence="6">
    <location>
        <begin position="289"/>
        <end position="309"/>
    </location>
</feature>
<feature type="transmembrane region" description="Helical" evidence="6">
    <location>
        <begin position="46"/>
        <end position="70"/>
    </location>
</feature>
<gene>
    <name evidence="8" type="ORF">SLEP1_g34906</name>
</gene>
<comment type="similarity">
    <text evidence="2 6">Belongs to the drug/metabolite transporter (DMT) superfamily. Plant drug/metabolite exporter (P-DME) (TC 2.A.7.4) family.</text>
</comment>
<feature type="domain" description="EamA" evidence="7">
    <location>
        <begin position="29"/>
        <end position="162"/>
    </location>
</feature>
<feature type="transmembrane region" description="Helical" evidence="6">
    <location>
        <begin position="263"/>
        <end position="282"/>
    </location>
</feature>
<evidence type="ECO:0000256" key="4">
    <source>
        <dbReference type="ARBA" id="ARBA00022989"/>
    </source>
</evidence>
<evidence type="ECO:0000256" key="2">
    <source>
        <dbReference type="ARBA" id="ARBA00007635"/>
    </source>
</evidence>
<evidence type="ECO:0000313" key="9">
    <source>
        <dbReference type="Proteomes" id="UP001054252"/>
    </source>
</evidence>
<dbReference type="PANTHER" id="PTHR31218">
    <property type="entry name" value="WAT1-RELATED PROTEIN"/>
    <property type="match status" value="1"/>
</dbReference>
<dbReference type="AlphaFoldDB" id="A0AAV5KLI2"/>
<evidence type="ECO:0000256" key="3">
    <source>
        <dbReference type="ARBA" id="ARBA00022692"/>
    </source>
</evidence>
<feature type="transmembrane region" description="Helical" evidence="6">
    <location>
        <begin position="12"/>
        <end position="34"/>
    </location>
</feature>
<comment type="caution">
    <text evidence="8">The sequence shown here is derived from an EMBL/GenBank/DDBJ whole genome shotgun (WGS) entry which is preliminary data.</text>
</comment>